<dbReference type="InterPro" id="IPR036390">
    <property type="entry name" value="WH_DNA-bd_sf"/>
</dbReference>
<evidence type="ECO:0000313" key="1">
    <source>
        <dbReference type="EMBL" id="SPE23066.1"/>
    </source>
</evidence>
<proteinExistence type="predicted"/>
<dbReference type="InterPro" id="IPR036388">
    <property type="entry name" value="WH-like_DNA-bd_sf"/>
</dbReference>
<dbReference type="InterPro" id="IPR000835">
    <property type="entry name" value="HTH_MarR-typ"/>
</dbReference>
<name>A0A223K4M4_LATSK</name>
<dbReference type="SMART" id="SM00347">
    <property type="entry name" value="HTH_MARR"/>
    <property type="match status" value="1"/>
</dbReference>
<dbReference type="GeneID" id="57132803"/>
<dbReference type="Gene3D" id="1.10.10.10">
    <property type="entry name" value="Winged helix-like DNA-binding domain superfamily/Winged helix DNA-binding domain"/>
    <property type="match status" value="1"/>
</dbReference>
<protein>
    <submittedName>
        <fullName evidence="1">MarR family protein</fullName>
    </submittedName>
</protein>
<dbReference type="Proteomes" id="UP000239650">
    <property type="component" value="Unassembled WGS sequence"/>
</dbReference>
<dbReference type="SUPFAM" id="SSF46785">
    <property type="entry name" value="Winged helix' DNA-binding domain"/>
    <property type="match status" value="1"/>
</dbReference>
<dbReference type="PANTHER" id="PTHR35790:SF4">
    <property type="entry name" value="HTH-TYPE TRANSCRIPTIONAL REGULATOR PCHR"/>
    <property type="match status" value="1"/>
</dbReference>
<dbReference type="PANTHER" id="PTHR35790">
    <property type="entry name" value="HTH-TYPE TRANSCRIPTIONAL REGULATOR PCHR"/>
    <property type="match status" value="1"/>
</dbReference>
<dbReference type="RefSeq" id="WP_016265822.1">
    <property type="nucleotide sequence ID" value="NZ_CAKMCP010000008.1"/>
</dbReference>
<evidence type="ECO:0000313" key="2">
    <source>
        <dbReference type="Proteomes" id="UP000239650"/>
    </source>
</evidence>
<dbReference type="EMBL" id="OKRC01000011">
    <property type="protein sequence ID" value="SPE23066.1"/>
    <property type="molecule type" value="Genomic_DNA"/>
</dbReference>
<reference evidence="1 2" key="1">
    <citation type="submission" date="2018-02" db="EMBL/GenBank/DDBJ databases">
        <authorList>
            <person name="Rodrigo-Torres L."/>
            <person name="Arahal R. D."/>
            <person name="Lucena T."/>
        </authorList>
    </citation>
    <scope>NUCLEOTIDE SEQUENCE [LARGE SCALE GENOMIC DNA]</scope>
    <source>
        <strain evidence="1 2">CECT 9267</strain>
    </source>
</reference>
<dbReference type="Pfam" id="PF01047">
    <property type="entry name" value="MarR"/>
    <property type="match status" value="1"/>
</dbReference>
<sequence length="160" mass="18441">MSKLAKFQEMIAKLHAENDQDPERDWLLQHLQANKTPEMMAQAKKLTHSELAILTQLAQAGEAIPFKQLQAQSELSQGMLSRYIQRLAKNRLVEKFHTPENQKAVVLRITARGQEIGELHQQLHQRQRQNYEAVLANYSEAEVETIAQFIEQMIAARENL</sequence>
<comment type="caution">
    <text evidence="1">The sequence shown here is derived from an EMBL/GenBank/DDBJ whole genome shotgun (WGS) entry which is preliminary data.</text>
</comment>
<dbReference type="InterPro" id="IPR052067">
    <property type="entry name" value="Metal_resp_HTH_trans_reg"/>
</dbReference>
<dbReference type="AlphaFoldDB" id="A0A223K4M4"/>
<gene>
    <name evidence="1" type="ORF">LAS9267_01866</name>
</gene>
<organism evidence="1 2">
    <name type="scientific">Latilactobacillus sakei</name>
    <name type="common">Lactobacillus sakei</name>
    <dbReference type="NCBI Taxonomy" id="1599"/>
    <lineage>
        <taxon>Bacteria</taxon>
        <taxon>Bacillati</taxon>
        <taxon>Bacillota</taxon>
        <taxon>Bacilli</taxon>
        <taxon>Lactobacillales</taxon>
        <taxon>Lactobacillaceae</taxon>
        <taxon>Latilactobacillus</taxon>
    </lineage>
</organism>
<accession>A0A223K4M4</accession>
<dbReference type="PROSITE" id="PS50995">
    <property type="entry name" value="HTH_MARR_2"/>
    <property type="match status" value="1"/>
</dbReference>
<dbReference type="GO" id="GO:0003700">
    <property type="term" value="F:DNA-binding transcription factor activity"/>
    <property type="evidence" value="ECO:0007669"/>
    <property type="project" value="InterPro"/>
</dbReference>